<dbReference type="InterPro" id="IPR050490">
    <property type="entry name" value="Bact_solute-bd_prot1"/>
</dbReference>
<proteinExistence type="inferred from homology"/>
<dbReference type="InterPro" id="IPR006059">
    <property type="entry name" value="SBP"/>
</dbReference>
<evidence type="ECO:0000256" key="3">
    <source>
        <dbReference type="ARBA" id="ARBA00022448"/>
    </source>
</evidence>
<dbReference type="Gene3D" id="3.40.190.10">
    <property type="entry name" value="Periplasmic binding protein-like II"/>
    <property type="match status" value="1"/>
</dbReference>
<comment type="subcellular location">
    <subcellularLocation>
        <location evidence="1">Cell envelope</location>
    </subcellularLocation>
</comment>
<dbReference type="Pfam" id="PF01547">
    <property type="entry name" value="SBP_bac_1"/>
    <property type="match status" value="1"/>
</dbReference>
<protein>
    <recommendedName>
        <fullName evidence="7">ABC transporter, substrate-binding protein (Cluster 1, maltose/g3p/polyamine/iron)</fullName>
    </recommendedName>
</protein>
<dbReference type="AlphaFoldDB" id="A0A6J4VSP0"/>
<name>A0A6J4VSP0_9DEIN</name>
<gene>
    <name evidence="6" type="ORF">AVDCRST_MAG86-3220</name>
</gene>
<evidence type="ECO:0000256" key="4">
    <source>
        <dbReference type="ARBA" id="ARBA00022729"/>
    </source>
</evidence>
<feature type="chain" id="PRO_5027021116" description="ABC transporter, substrate-binding protein (Cluster 1, maltose/g3p/polyamine/iron)" evidence="5">
    <location>
        <begin position="22"/>
        <end position="358"/>
    </location>
</feature>
<dbReference type="PANTHER" id="PTHR43649">
    <property type="entry name" value="ARABINOSE-BINDING PROTEIN-RELATED"/>
    <property type="match status" value="1"/>
</dbReference>
<dbReference type="EMBL" id="CADCWP010000295">
    <property type="protein sequence ID" value="CAA9583845.1"/>
    <property type="molecule type" value="Genomic_DNA"/>
</dbReference>
<accession>A0A6J4VSP0</accession>
<dbReference type="SUPFAM" id="SSF53850">
    <property type="entry name" value="Periplasmic binding protein-like II"/>
    <property type="match status" value="1"/>
</dbReference>
<dbReference type="GO" id="GO:0030313">
    <property type="term" value="C:cell envelope"/>
    <property type="evidence" value="ECO:0007669"/>
    <property type="project" value="UniProtKB-SubCell"/>
</dbReference>
<reference evidence="6" key="1">
    <citation type="submission" date="2020-02" db="EMBL/GenBank/DDBJ databases">
        <authorList>
            <person name="Meier V. D."/>
        </authorList>
    </citation>
    <scope>NUCLEOTIDE SEQUENCE</scope>
    <source>
        <strain evidence="6">AVDCRST_MAG86</strain>
    </source>
</reference>
<feature type="non-terminal residue" evidence="6">
    <location>
        <position position="358"/>
    </location>
</feature>
<keyword evidence="4 5" id="KW-0732">Signal</keyword>
<organism evidence="6">
    <name type="scientific">uncultured Truepera sp</name>
    <dbReference type="NCBI Taxonomy" id="543023"/>
    <lineage>
        <taxon>Bacteria</taxon>
        <taxon>Thermotogati</taxon>
        <taxon>Deinococcota</taxon>
        <taxon>Deinococci</taxon>
        <taxon>Trueperales</taxon>
        <taxon>Trueperaceae</taxon>
        <taxon>Truepera</taxon>
        <taxon>environmental samples</taxon>
    </lineage>
</organism>
<sequence>MLLRAALLLGALLASVPTASAQTLDIWVSSSVDKAYYEEVAASYREAGHPDFELSVSAYGFTELADKLALAIRTRQNPPDIVQLDENFFSLYLSGDKVPFLDLTERLQSSGLAESIVPERLSLFSYGGRTYGVPQSLSAVVLYYRHDIFAEHGVSADDIETWDDFTELGGQVLGESGAEALITLDPAYWEMLLRQRGGDLYDADGQLQVESDDAVRALTWLVELKDAGLANDPPRGSIYDPPYLTQVLGGDQVLTVMSPDWFGLDYLKGIVPEMAGEWRAMPLPAWADDPLRRRTSTYAGQGLLIYAGSDAVDPAWEFVRFVMGETEPNVQRFLQNNSLTAYRPAWDDERLFEPDPYF</sequence>
<evidence type="ECO:0000256" key="2">
    <source>
        <dbReference type="ARBA" id="ARBA00008520"/>
    </source>
</evidence>
<keyword evidence="3" id="KW-0813">Transport</keyword>
<evidence type="ECO:0000313" key="6">
    <source>
        <dbReference type="EMBL" id="CAA9583845.1"/>
    </source>
</evidence>
<comment type="similarity">
    <text evidence="2">Belongs to the bacterial solute-binding protein 1 family.</text>
</comment>
<evidence type="ECO:0000256" key="5">
    <source>
        <dbReference type="SAM" id="SignalP"/>
    </source>
</evidence>
<evidence type="ECO:0008006" key="7">
    <source>
        <dbReference type="Google" id="ProtNLM"/>
    </source>
</evidence>
<evidence type="ECO:0000256" key="1">
    <source>
        <dbReference type="ARBA" id="ARBA00004196"/>
    </source>
</evidence>
<feature type="signal peptide" evidence="5">
    <location>
        <begin position="1"/>
        <end position="21"/>
    </location>
</feature>
<dbReference type="PANTHER" id="PTHR43649:SF31">
    <property type="entry name" value="SN-GLYCEROL-3-PHOSPHATE-BINDING PERIPLASMIC PROTEIN UGPB"/>
    <property type="match status" value="1"/>
</dbReference>